<evidence type="ECO:0000256" key="2">
    <source>
        <dbReference type="ARBA" id="ARBA00022679"/>
    </source>
</evidence>
<dbReference type="RefSeq" id="XP_064675675.1">
    <property type="nucleotide sequence ID" value="XM_064826618.1"/>
</dbReference>
<keyword evidence="4" id="KW-0862">Zinc</keyword>
<dbReference type="AlphaFoldDB" id="A0AAN7D3N6"/>
<keyword evidence="4" id="KW-0479">Metal-binding</keyword>
<feature type="active site" description="Proton acceptor" evidence="4">
    <location>
        <position position="180"/>
    </location>
</feature>
<evidence type="ECO:0000313" key="7">
    <source>
        <dbReference type="Proteomes" id="UP001304243"/>
    </source>
</evidence>
<name>A0AAN7D3N6_9FUNG</name>
<feature type="domain" description="Deacetylase sirtuin-type" evidence="5">
    <location>
        <begin position="35"/>
        <end position="343"/>
    </location>
</feature>
<dbReference type="InterPro" id="IPR026590">
    <property type="entry name" value="Ssirtuin_cat_dom"/>
</dbReference>
<dbReference type="Pfam" id="PF02146">
    <property type="entry name" value="SIR2"/>
    <property type="match status" value="1"/>
</dbReference>
<evidence type="ECO:0000256" key="3">
    <source>
        <dbReference type="ARBA" id="ARBA00023027"/>
    </source>
</evidence>
<dbReference type="PANTHER" id="PTHR11085">
    <property type="entry name" value="NAD-DEPENDENT PROTEIN DEACYLASE SIRTUIN-5, MITOCHONDRIAL-RELATED"/>
    <property type="match status" value="1"/>
</dbReference>
<evidence type="ECO:0000313" key="6">
    <source>
        <dbReference type="EMBL" id="KAK4509009.1"/>
    </source>
</evidence>
<dbReference type="Proteomes" id="UP001304243">
    <property type="component" value="Unassembled WGS sequence"/>
</dbReference>
<proteinExistence type="inferred from homology"/>
<dbReference type="GO" id="GO:0017136">
    <property type="term" value="F:histone deacetylase activity, NAD-dependent"/>
    <property type="evidence" value="ECO:0007669"/>
    <property type="project" value="TreeGrafter"/>
</dbReference>
<keyword evidence="3" id="KW-0520">NAD</keyword>
<feature type="binding site" evidence="4">
    <location>
        <position position="246"/>
    </location>
    <ligand>
        <name>Zn(2+)</name>
        <dbReference type="ChEBI" id="CHEBI:29105"/>
    </ligand>
</feature>
<evidence type="ECO:0000256" key="1">
    <source>
        <dbReference type="ARBA" id="ARBA00006924"/>
    </source>
</evidence>
<protein>
    <recommendedName>
        <fullName evidence="5">Deacetylase sirtuin-type domain-containing protein</fullName>
    </recommendedName>
</protein>
<gene>
    <name evidence="6" type="ORF">ATC70_007358</name>
</gene>
<evidence type="ECO:0000256" key="4">
    <source>
        <dbReference type="PROSITE-ProRule" id="PRU00236"/>
    </source>
</evidence>
<dbReference type="GO" id="GO:0046872">
    <property type="term" value="F:metal ion binding"/>
    <property type="evidence" value="ECO:0007669"/>
    <property type="project" value="UniProtKB-KW"/>
</dbReference>
<sequence>MVSPSLGLRYISNKVWNATIKIPELKTTLPATSSSFDVDQVVAMVTDMFQQHKGSLLIVTGAGVSTDSGIPDYRGNVRRIYLGDQFLTETNSHILISYVRNPNHRPILYHELAASHNYRQRYWSRSYLGWPKMSESLPNPTHDILKKLVDHGYIQNIITQNVDNLHTKAGTPDRHLLELHGTLYKVECMDCGDTSADRNLYQHRIHARNPSWKAMIGKGKINPDGDVELPKGASYDEFDIPPCLHCGSQKMKPKVVFFGENIKPQVTDQAEKFIRDSSAVLVIGSSLATYSSYRLLRLAHQLHKPIGIVTKGPTRADSLMQWKGEVGCSPVLTMVFKNLIGFNS</sequence>
<accession>A0AAN7D3N6</accession>
<dbReference type="InterPro" id="IPR003000">
    <property type="entry name" value="Sirtuin"/>
</dbReference>
<reference evidence="6 7" key="1">
    <citation type="submission" date="2022-11" db="EMBL/GenBank/DDBJ databases">
        <title>Mucor velutinosus strain NIH1002 WGS.</title>
        <authorList>
            <person name="Subramanian P."/>
            <person name="Mullikin J.C."/>
            <person name="Segre J.A."/>
            <person name="Zelazny A.M."/>
        </authorList>
    </citation>
    <scope>NUCLEOTIDE SEQUENCE [LARGE SCALE GENOMIC DNA]</scope>
    <source>
        <strain evidence="6 7">NIH1002</strain>
    </source>
</reference>
<dbReference type="PANTHER" id="PTHR11085:SF10">
    <property type="entry name" value="NAD-DEPENDENT PROTEIN DEACYLASE SIRTUIN-5, MITOCHONDRIAL-RELATED"/>
    <property type="match status" value="1"/>
</dbReference>
<dbReference type="Gene3D" id="3.40.50.1220">
    <property type="entry name" value="TPP-binding domain"/>
    <property type="match status" value="1"/>
</dbReference>
<dbReference type="EMBL" id="JASEJX010000039">
    <property type="protein sequence ID" value="KAK4509009.1"/>
    <property type="molecule type" value="Genomic_DNA"/>
</dbReference>
<dbReference type="InterPro" id="IPR050134">
    <property type="entry name" value="NAD-dep_sirtuin_deacylases"/>
</dbReference>
<dbReference type="InterPro" id="IPR029035">
    <property type="entry name" value="DHS-like_NAD/FAD-binding_dom"/>
</dbReference>
<comment type="similarity">
    <text evidence="1">Belongs to the sirtuin family. Class I subfamily.</text>
</comment>
<feature type="binding site" evidence="4">
    <location>
        <position position="243"/>
    </location>
    <ligand>
        <name>Zn(2+)</name>
        <dbReference type="ChEBI" id="CHEBI:29105"/>
    </ligand>
</feature>
<keyword evidence="7" id="KW-1185">Reference proteome</keyword>
<comment type="caution">
    <text evidence="6">The sequence shown here is derived from an EMBL/GenBank/DDBJ whole genome shotgun (WGS) entry which is preliminary data.</text>
</comment>
<feature type="binding site" evidence="4">
    <location>
        <position position="191"/>
    </location>
    <ligand>
        <name>Zn(2+)</name>
        <dbReference type="ChEBI" id="CHEBI:29105"/>
    </ligand>
</feature>
<dbReference type="GeneID" id="89951044"/>
<dbReference type="GO" id="GO:0070403">
    <property type="term" value="F:NAD+ binding"/>
    <property type="evidence" value="ECO:0007669"/>
    <property type="project" value="InterPro"/>
</dbReference>
<dbReference type="SUPFAM" id="SSF52467">
    <property type="entry name" value="DHS-like NAD/FAD-binding domain"/>
    <property type="match status" value="1"/>
</dbReference>
<dbReference type="Gene3D" id="3.30.1600.10">
    <property type="entry name" value="SIR2/SIRT2 'Small Domain"/>
    <property type="match status" value="1"/>
</dbReference>
<feature type="binding site" evidence="4">
    <location>
        <position position="188"/>
    </location>
    <ligand>
        <name>Zn(2+)</name>
        <dbReference type="ChEBI" id="CHEBI:29105"/>
    </ligand>
</feature>
<dbReference type="InterPro" id="IPR026591">
    <property type="entry name" value="Sirtuin_cat_small_dom_sf"/>
</dbReference>
<evidence type="ECO:0000259" key="5">
    <source>
        <dbReference type="PROSITE" id="PS50305"/>
    </source>
</evidence>
<organism evidence="6 7">
    <name type="scientific">Mucor velutinosus</name>
    <dbReference type="NCBI Taxonomy" id="708070"/>
    <lineage>
        <taxon>Eukaryota</taxon>
        <taxon>Fungi</taxon>
        <taxon>Fungi incertae sedis</taxon>
        <taxon>Mucoromycota</taxon>
        <taxon>Mucoromycotina</taxon>
        <taxon>Mucoromycetes</taxon>
        <taxon>Mucorales</taxon>
        <taxon>Mucorineae</taxon>
        <taxon>Mucoraceae</taxon>
        <taxon>Mucor</taxon>
    </lineage>
</organism>
<dbReference type="PROSITE" id="PS50305">
    <property type="entry name" value="SIRTUIN"/>
    <property type="match status" value="1"/>
</dbReference>
<keyword evidence="2" id="KW-0808">Transferase</keyword>